<name>A0A1J1LES7_9CYAN</name>
<evidence type="ECO:0000313" key="1">
    <source>
        <dbReference type="EMBL" id="CUR30686.1"/>
    </source>
</evidence>
<gene>
    <name evidence="1" type="ORF">PL9214290276</name>
</gene>
<sequence length="71" mass="8106">MRLTPDFSDRTQVDHWETQMPCVSDQAQLEAFATDITQIFSLETDGRLSPKQAYSQIKTLMTKLKTQVIGD</sequence>
<protein>
    <submittedName>
        <fullName evidence="1">Uncharacterized protein</fullName>
    </submittedName>
</protein>
<proteinExistence type="predicted"/>
<evidence type="ECO:0000313" key="2">
    <source>
        <dbReference type="Proteomes" id="UP000184315"/>
    </source>
</evidence>
<dbReference type="InterPro" id="IPR055643">
    <property type="entry name" value="DUF7219"/>
</dbReference>
<dbReference type="Pfam" id="PF23856">
    <property type="entry name" value="DUF7219"/>
    <property type="match status" value="1"/>
</dbReference>
<accession>A0A1J1LES7</accession>
<organism evidence="1 2">
    <name type="scientific">Planktothrix tepida PCC 9214</name>
    <dbReference type="NCBI Taxonomy" id="671072"/>
    <lineage>
        <taxon>Bacteria</taxon>
        <taxon>Bacillati</taxon>
        <taxon>Cyanobacteriota</taxon>
        <taxon>Cyanophyceae</taxon>
        <taxon>Oscillatoriophycideae</taxon>
        <taxon>Oscillatoriales</taxon>
        <taxon>Microcoleaceae</taxon>
        <taxon>Planktothrix</taxon>
    </lineage>
</organism>
<dbReference type="RefSeq" id="WP_072717678.1">
    <property type="nucleotide sequence ID" value="NZ_LN889782.1"/>
</dbReference>
<keyword evidence="2" id="KW-1185">Reference proteome</keyword>
<dbReference type="Proteomes" id="UP000184315">
    <property type="component" value="Unassembled WGS sequence"/>
</dbReference>
<dbReference type="EMBL" id="CZDF01000132">
    <property type="protein sequence ID" value="CUR30686.1"/>
    <property type="molecule type" value="Genomic_DNA"/>
</dbReference>
<dbReference type="AlphaFoldDB" id="A0A1J1LES7"/>
<dbReference type="STRING" id="671072.PL9214290276"/>
<dbReference type="OrthoDB" id="464479at2"/>
<reference evidence="2" key="1">
    <citation type="submission" date="2015-10" db="EMBL/GenBank/DDBJ databases">
        <authorList>
            <person name="Regsiter A."/>
            <person name="william w."/>
        </authorList>
    </citation>
    <scope>NUCLEOTIDE SEQUENCE [LARGE SCALE GENOMIC DNA]</scope>
</reference>